<gene>
    <name evidence="10 11" type="primary">plsY</name>
    <name evidence="11" type="ORF">HLB29_04240</name>
</gene>
<dbReference type="InterPro" id="IPR003811">
    <property type="entry name" value="G3P_acylTferase_PlsY"/>
</dbReference>
<dbReference type="Proteomes" id="UP000713904">
    <property type="component" value="Unassembled WGS sequence"/>
</dbReference>
<feature type="transmembrane region" description="Helical" evidence="10">
    <location>
        <begin position="147"/>
        <end position="180"/>
    </location>
</feature>
<organism evidence="11 12">
    <name type="scientific">Peptostreptococcus canis</name>
    <dbReference type="NCBI Taxonomy" id="1159213"/>
    <lineage>
        <taxon>Bacteria</taxon>
        <taxon>Bacillati</taxon>
        <taxon>Bacillota</taxon>
        <taxon>Clostridia</taxon>
        <taxon>Peptostreptococcales</taxon>
        <taxon>Peptostreptococcaceae</taxon>
        <taxon>Peptostreptococcus</taxon>
    </lineage>
</organism>
<evidence type="ECO:0000256" key="3">
    <source>
        <dbReference type="ARBA" id="ARBA00022679"/>
    </source>
</evidence>
<comment type="catalytic activity">
    <reaction evidence="10">
        <text>an acyl phosphate + sn-glycerol 3-phosphate = a 1-acyl-sn-glycero-3-phosphate + phosphate</text>
        <dbReference type="Rhea" id="RHEA:34075"/>
        <dbReference type="ChEBI" id="CHEBI:43474"/>
        <dbReference type="ChEBI" id="CHEBI:57597"/>
        <dbReference type="ChEBI" id="CHEBI:57970"/>
        <dbReference type="ChEBI" id="CHEBI:59918"/>
        <dbReference type="EC" id="2.3.1.275"/>
    </reaction>
</comment>
<evidence type="ECO:0000256" key="1">
    <source>
        <dbReference type="ARBA" id="ARBA00022475"/>
    </source>
</evidence>
<keyword evidence="12" id="KW-1185">Reference proteome</keyword>
<keyword evidence="5 10" id="KW-1133">Transmembrane helix</keyword>
<keyword evidence="3 10" id="KW-0808">Transferase</keyword>
<dbReference type="EC" id="2.3.1.275" evidence="10"/>
<protein>
    <recommendedName>
        <fullName evidence="10">Glycerol-3-phosphate acyltransferase</fullName>
    </recommendedName>
    <alternativeName>
        <fullName evidence="10">Acyl-PO4 G3P acyltransferase</fullName>
    </alternativeName>
    <alternativeName>
        <fullName evidence="10">Acyl-phosphate--glycerol-3-phosphate acyltransferase</fullName>
    </alternativeName>
    <alternativeName>
        <fullName evidence="10">G3P acyltransferase</fullName>
        <shortName evidence="10">GPAT</shortName>
        <ecNumber evidence="10">2.3.1.275</ecNumber>
    </alternativeName>
    <alternativeName>
        <fullName evidence="10">Lysophosphatidic acid synthase</fullName>
        <shortName evidence="10">LPA synthase</shortName>
    </alternativeName>
</protein>
<reference evidence="11 12" key="1">
    <citation type="submission" date="2020-05" db="EMBL/GenBank/DDBJ databases">
        <title>Draft genome of xy-202 and genomic insight in genome of the genus Peptostreptococcus.</title>
        <authorList>
            <person name="Zhang Z."/>
        </authorList>
    </citation>
    <scope>NUCLEOTIDE SEQUENCE [LARGE SCALE GENOMIC DNA]</scope>
    <source>
        <strain evidence="11 12">DSM 27025</strain>
    </source>
</reference>
<evidence type="ECO:0000313" key="12">
    <source>
        <dbReference type="Proteomes" id="UP000713904"/>
    </source>
</evidence>
<keyword evidence="2 10" id="KW-0444">Lipid biosynthesis</keyword>
<keyword evidence="8 10" id="KW-0594">Phospholipid biosynthesis</keyword>
<feature type="transmembrane region" description="Helical" evidence="10">
    <location>
        <begin position="118"/>
        <end position="141"/>
    </location>
</feature>
<feature type="transmembrane region" description="Helical" evidence="10">
    <location>
        <begin position="55"/>
        <end position="76"/>
    </location>
</feature>
<dbReference type="SMART" id="SM01207">
    <property type="entry name" value="G3P_acyltransf"/>
    <property type="match status" value="1"/>
</dbReference>
<dbReference type="EMBL" id="JABGBW010000002">
    <property type="protein sequence ID" value="MBC2575890.1"/>
    <property type="molecule type" value="Genomic_DNA"/>
</dbReference>
<keyword evidence="4 10" id="KW-0812">Transmembrane</keyword>
<dbReference type="RefSeq" id="WP_185623909.1">
    <property type="nucleotide sequence ID" value="NZ_JABGBW010000002.1"/>
</dbReference>
<dbReference type="PANTHER" id="PTHR30309">
    <property type="entry name" value="INNER MEMBRANE PROTEIN YGIH"/>
    <property type="match status" value="1"/>
</dbReference>
<evidence type="ECO:0000256" key="10">
    <source>
        <dbReference type="HAMAP-Rule" id="MF_01043"/>
    </source>
</evidence>
<name>A0ABR6TKP2_9FIRM</name>
<comment type="subunit">
    <text evidence="10">Probably interacts with PlsX.</text>
</comment>
<evidence type="ECO:0000256" key="8">
    <source>
        <dbReference type="ARBA" id="ARBA00023209"/>
    </source>
</evidence>
<comment type="similarity">
    <text evidence="10">Belongs to the PlsY family.</text>
</comment>
<keyword evidence="1 10" id="KW-1003">Cell membrane</keyword>
<dbReference type="PANTHER" id="PTHR30309:SF0">
    <property type="entry name" value="GLYCEROL-3-PHOSPHATE ACYLTRANSFERASE-RELATED"/>
    <property type="match status" value="1"/>
</dbReference>
<evidence type="ECO:0000256" key="2">
    <source>
        <dbReference type="ARBA" id="ARBA00022516"/>
    </source>
</evidence>
<keyword evidence="7 10" id="KW-0472">Membrane</keyword>
<evidence type="ECO:0000256" key="7">
    <source>
        <dbReference type="ARBA" id="ARBA00023136"/>
    </source>
</evidence>
<evidence type="ECO:0000256" key="6">
    <source>
        <dbReference type="ARBA" id="ARBA00023098"/>
    </source>
</evidence>
<keyword evidence="6 10" id="KW-0443">Lipid metabolism</keyword>
<keyword evidence="11" id="KW-0012">Acyltransferase</keyword>
<dbReference type="NCBIfam" id="TIGR00023">
    <property type="entry name" value="glycerol-3-phosphate 1-O-acyltransferase PlsY"/>
    <property type="match status" value="1"/>
</dbReference>
<proteinExistence type="inferred from homology"/>
<evidence type="ECO:0000256" key="4">
    <source>
        <dbReference type="ARBA" id="ARBA00022692"/>
    </source>
</evidence>
<dbReference type="GO" id="GO:0004366">
    <property type="term" value="F:glycerol-3-phosphate O-acyltransferase activity"/>
    <property type="evidence" value="ECO:0007669"/>
    <property type="project" value="UniProtKB-EC"/>
</dbReference>
<feature type="transmembrane region" description="Helical" evidence="10">
    <location>
        <begin position="6"/>
        <end position="28"/>
    </location>
</feature>
<comment type="caution">
    <text evidence="11">The sequence shown here is derived from an EMBL/GenBank/DDBJ whole genome shotgun (WGS) entry which is preliminary data.</text>
</comment>
<dbReference type="HAMAP" id="MF_01043">
    <property type="entry name" value="PlsY"/>
    <property type="match status" value="1"/>
</dbReference>
<evidence type="ECO:0000256" key="5">
    <source>
        <dbReference type="ARBA" id="ARBA00022989"/>
    </source>
</evidence>
<comment type="function">
    <text evidence="10">Catalyzes the transfer of an acyl group from acyl-phosphate (acyl-PO(4)) to glycerol-3-phosphate (G3P) to form lysophosphatidic acid (LPA). This enzyme utilizes acyl-phosphate as fatty acyl donor, but not acyl-CoA or acyl-ACP.</text>
</comment>
<accession>A0ABR6TKP2</accession>
<evidence type="ECO:0000313" key="11">
    <source>
        <dbReference type="EMBL" id="MBC2575890.1"/>
    </source>
</evidence>
<comment type="pathway">
    <text evidence="10">Lipid metabolism; phospholipid metabolism.</text>
</comment>
<dbReference type="Pfam" id="PF02660">
    <property type="entry name" value="G3P_acyltransf"/>
    <property type="match status" value="1"/>
</dbReference>
<comment type="subcellular location">
    <subcellularLocation>
        <location evidence="10">Cell membrane</location>
        <topology evidence="10">Multi-pass membrane protein</topology>
    </subcellularLocation>
</comment>
<keyword evidence="9 10" id="KW-1208">Phospholipid metabolism</keyword>
<sequence length="203" mass="22293">MLAYILIISLSYFLGNISNSYLISRFIFNKDIRHLGSKNPGTTNAIRTLGKKAGILTFIGDFLKGTISVILSILIANKMGVDISLAKYIALVASVCGHNWPVLLKFKGGKGVATTYGAMAAISPLMCITCAIFFSVVALVTRYVSVASILSICLFPVLMYITEDFSGVWICMILSIIIIYRHKANLLRLWKGEENSIDSKKKL</sequence>
<evidence type="ECO:0000256" key="9">
    <source>
        <dbReference type="ARBA" id="ARBA00023264"/>
    </source>
</evidence>